<feature type="transmembrane region" description="Helical" evidence="6">
    <location>
        <begin position="309"/>
        <end position="331"/>
    </location>
</feature>
<keyword evidence="8" id="KW-1185">Reference proteome</keyword>
<dbReference type="InterPro" id="IPR001851">
    <property type="entry name" value="ABC_transp_permease"/>
</dbReference>
<feature type="transmembrane region" description="Helical" evidence="6">
    <location>
        <begin position="136"/>
        <end position="156"/>
    </location>
</feature>
<evidence type="ECO:0000256" key="6">
    <source>
        <dbReference type="SAM" id="Phobius"/>
    </source>
</evidence>
<feature type="transmembrane region" description="Helical" evidence="6">
    <location>
        <begin position="236"/>
        <end position="255"/>
    </location>
</feature>
<feature type="transmembrane region" description="Helical" evidence="6">
    <location>
        <begin position="275"/>
        <end position="302"/>
    </location>
</feature>
<dbReference type="Pfam" id="PF02653">
    <property type="entry name" value="BPD_transp_2"/>
    <property type="match status" value="1"/>
</dbReference>
<feature type="transmembrane region" description="Helical" evidence="6">
    <location>
        <begin position="25"/>
        <end position="45"/>
    </location>
</feature>
<feature type="transmembrane region" description="Helical" evidence="6">
    <location>
        <begin position="82"/>
        <end position="99"/>
    </location>
</feature>
<keyword evidence="4 6" id="KW-1133">Transmembrane helix</keyword>
<dbReference type="PANTHER" id="PTHR30482:SF17">
    <property type="entry name" value="ABC TRANSPORTER ATP-BINDING PROTEIN"/>
    <property type="match status" value="1"/>
</dbReference>
<evidence type="ECO:0000256" key="4">
    <source>
        <dbReference type="ARBA" id="ARBA00022989"/>
    </source>
</evidence>
<evidence type="ECO:0000313" key="8">
    <source>
        <dbReference type="Proteomes" id="UP000177515"/>
    </source>
</evidence>
<proteinExistence type="predicted"/>
<dbReference type="EMBL" id="CP017754">
    <property type="protein sequence ID" value="AOZ06382.1"/>
    <property type="molecule type" value="Genomic_DNA"/>
</dbReference>
<reference evidence="7 8" key="1">
    <citation type="submission" date="2016-10" db="EMBL/GenBank/DDBJ databases">
        <title>Complete genome sequences of three Cupriavidus strains isolated from various Malaysian environments.</title>
        <authorList>
            <person name="Abdullah A.A.-A."/>
            <person name="Shafie N.A.H."/>
            <person name="Lau N.S."/>
        </authorList>
    </citation>
    <scope>NUCLEOTIDE SEQUENCE [LARGE SCALE GENOMIC DNA]</scope>
    <source>
        <strain evidence="7 8">USMAA1020</strain>
    </source>
</reference>
<name>A0ABM6F4N2_9BURK</name>
<dbReference type="CDD" id="cd06581">
    <property type="entry name" value="TM_PBP1_LivM_like"/>
    <property type="match status" value="1"/>
</dbReference>
<feature type="transmembrane region" description="Helical" evidence="6">
    <location>
        <begin position="351"/>
        <end position="373"/>
    </location>
</feature>
<gene>
    <name evidence="7" type="ORF">BKK80_11515</name>
</gene>
<feature type="transmembrane region" description="Helical" evidence="6">
    <location>
        <begin position="105"/>
        <end position="129"/>
    </location>
</feature>
<dbReference type="RefSeq" id="WP_071069478.1">
    <property type="nucleotide sequence ID" value="NZ_CP017754.1"/>
</dbReference>
<sequence>MESTMQQPREPARTGRTMRYRPLNLARWILWGVTALLMAVLPLLFPGGFAITLLSQMGIMIIFALSYNMLLGQTGMLSFGHAVYSGLGAFIAVHVLNMAGAGKLWVPVSLLPLVGGVAGAFFGVLFGYVTTKKSGTTFAMITMGIGEMVFASSLMFPDFFGGEGGISTNRMVGDAVLGITYGPARQVYYLIAVWCLLSMAAMYAWTQTPLGRIANAVRDNPERVEFIGYNTQRVRYLVVILSAFFAGIAGGLSVINFEIVSAENVSAVRSGGVLLAAFIGGAGVFFGPVIGAVVFVLFAVALSDLTKAWLLYLGLFFVLMVMFVPGGIASLLTMQVPLLAKGKLRRMLPSYAAAGAAGLVLLCALILTVELVYKLQVDSANGTDMTLAGIGFDAATFTPWAVAAAIWLVGAVAWRVATGKVRAAWDKVQMEIAGGKA</sequence>
<evidence type="ECO:0000313" key="7">
    <source>
        <dbReference type="EMBL" id="AOZ06382.1"/>
    </source>
</evidence>
<evidence type="ECO:0000256" key="3">
    <source>
        <dbReference type="ARBA" id="ARBA00022692"/>
    </source>
</evidence>
<evidence type="ECO:0000256" key="1">
    <source>
        <dbReference type="ARBA" id="ARBA00004651"/>
    </source>
</evidence>
<evidence type="ECO:0000256" key="2">
    <source>
        <dbReference type="ARBA" id="ARBA00022475"/>
    </source>
</evidence>
<evidence type="ECO:0000256" key="5">
    <source>
        <dbReference type="ARBA" id="ARBA00023136"/>
    </source>
</evidence>
<dbReference type="InterPro" id="IPR043428">
    <property type="entry name" value="LivM-like"/>
</dbReference>
<dbReference type="PANTHER" id="PTHR30482">
    <property type="entry name" value="HIGH-AFFINITY BRANCHED-CHAIN AMINO ACID TRANSPORT SYSTEM PERMEASE"/>
    <property type="match status" value="1"/>
</dbReference>
<dbReference type="Proteomes" id="UP000177515">
    <property type="component" value="Chromosome 1"/>
</dbReference>
<feature type="transmembrane region" description="Helical" evidence="6">
    <location>
        <begin position="51"/>
        <end position="70"/>
    </location>
</feature>
<keyword evidence="3 6" id="KW-0812">Transmembrane</keyword>
<keyword evidence="2" id="KW-1003">Cell membrane</keyword>
<feature type="transmembrane region" description="Helical" evidence="6">
    <location>
        <begin position="394"/>
        <end position="417"/>
    </location>
</feature>
<organism evidence="7 8">
    <name type="scientific">Cupriavidus malaysiensis</name>
    <dbReference type="NCBI Taxonomy" id="367825"/>
    <lineage>
        <taxon>Bacteria</taxon>
        <taxon>Pseudomonadati</taxon>
        <taxon>Pseudomonadota</taxon>
        <taxon>Betaproteobacteria</taxon>
        <taxon>Burkholderiales</taxon>
        <taxon>Burkholderiaceae</taxon>
        <taxon>Cupriavidus</taxon>
    </lineage>
</organism>
<accession>A0ABM6F4N2</accession>
<comment type="subcellular location">
    <subcellularLocation>
        <location evidence="1">Cell membrane</location>
        <topology evidence="1">Multi-pass membrane protein</topology>
    </subcellularLocation>
</comment>
<keyword evidence="5 6" id="KW-0472">Membrane</keyword>
<protein>
    <submittedName>
        <fullName evidence="7">Branched-chain amino acid ABC transporter permease</fullName>
    </submittedName>
</protein>